<dbReference type="GO" id="GO:0015421">
    <property type="term" value="F:ABC-type oligopeptide transporter activity"/>
    <property type="evidence" value="ECO:0007669"/>
    <property type="project" value="TreeGrafter"/>
</dbReference>
<evidence type="ECO:0000313" key="14">
    <source>
        <dbReference type="EMBL" id="CUU64823.1"/>
    </source>
</evidence>
<dbReference type="PROSITE" id="PS00211">
    <property type="entry name" value="ABC_TRANSPORTER_1"/>
    <property type="match status" value="1"/>
</dbReference>
<feature type="transmembrane region" description="Helical" evidence="11">
    <location>
        <begin position="246"/>
        <end position="271"/>
    </location>
</feature>
<dbReference type="InterPro" id="IPR003593">
    <property type="entry name" value="AAA+_ATPase"/>
</dbReference>
<accession>A0A0X8XUI3</accession>
<evidence type="ECO:0000256" key="9">
    <source>
        <dbReference type="ARBA" id="ARBA00023136"/>
    </source>
</evidence>
<keyword evidence="5 11" id="KW-0812">Transmembrane</keyword>
<dbReference type="PROSITE" id="PS50893">
    <property type="entry name" value="ABC_TRANSPORTER_2"/>
    <property type="match status" value="1"/>
</dbReference>
<gene>
    <name evidence="14" type="ORF">CVAR292_00127</name>
</gene>
<evidence type="ECO:0000313" key="15">
    <source>
        <dbReference type="Proteomes" id="UP000182498"/>
    </source>
</evidence>
<dbReference type="FunFam" id="3.40.50.300:FF:000221">
    <property type="entry name" value="Multidrug ABC transporter ATP-binding protein"/>
    <property type="match status" value="1"/>
</dbReference>
<dbReference type="GO" id="GO:0005524">
    <property type="term" value="F:ATP binding"/>
    <property type="evidence" value="ECO:0007669"/>
    <property type="project" value="UniProtKB-KW"/>
</dbReference>
<dbReference type="InterPro" id="IPR039421">
    <property type="entry name" value="Type_1_exporter"/>
</dbReference>
<evidence type="ECO:0000256" key="5">
    <source>
        <dbReference type="ARBA" id="ARBA00022692"/>
    </source>
</evidence>
<dbReference type="InterPro" id="IPR027417">
    <property type="entry name" value="P-loop_NTPase"/>
</dbReference>
<keyword evidence="2" id="KW-0813">Transport</keyword>
<dbReference type="PROSITE" id="PS50929">
    <property type="entry name" value="ABC_TM1F"/>
    <property type="match status" value="1"/>
</dbReference>
<dbReference type="Gene3D" id="1.20.1560.10">
    <property type="entry name" value="ABC transporter type 1, transmembrane domain"/>
    <property type="match status" value="1"/>
</dbReference>
<protein>
    <submittedName>
        <fullName evidence="14">ABC-type multidrug transport system, ATPase and permease components</fullName>
    </submittedName>
</protein>
<keyword evidence="7" id="KW-0067">ATP-binding</keyword>
<keyword evidence="6" id="KW-0547">Nucleotide-binding</keyword>
<keyword evidence="9 11" id="KW-0472">Membrane</keyword>
<feature type="domain" description="ABC transmembrane type-1" evidence="13">
    <location>
        <begin position="25"/>
        <end position="306"/>
    </location>
</feature>
<dbReference type="GO" id="GO:0016887">
    <property type="term" value="F:ATP hydrolysis activity"/>
    <property type="evidence" value="ECO:0007669"/>
    <property type="project" value="InterPro"/>
</dbReference>
<feature type="transmembrane region" description="Helical" evidence="11">
    <location>
        <begin position="135"/>
        <end position="160"/>
    </location>
</feature>
<feature type="transmembrane region" description="Helical" evidence="11">
    <location>
        <begin position="166"/>
        <end position="186"/>
    </location>
</feature>
<evidence type="ECO:0000256" key="6">
    <source>
        <dbReference type="ARBA" id="ARBA00022741"/>
    </source>
</evidence>
<reference evidence="15" key="1">
    <citation type="submission" date="2015-11" db="EMBL/GenBank/DDBJ databases">
        <authorList>
            <person name="Dugat-Bony E."/>
        </authorList>
    </citation>
    <scope>NUCLEOTIDE SEQUENCE [LARGE SCALE GENOMIC DNA]</scope>
    <source>
        <strain evidence="15">Mu292</strain>
    </source>
</reference>
<name>A0A0X8XUI3_9CORY</name>
<dbReference type="Pfam" id="PF00005">
    <property type="entry name" value="ABC_tran"/>
    <property type="match status" value="1"/>
</dbReference>
<dbReference type="SUPFAM" id="SSF52540">
    <property type="entry name" value="P-loop containing nucleoside triphosphate hydrolases"/>
    <property type="match status" value="1"/>
</dbReference>
<evidence type="ECO:0000256" key="2">
    <source>
        <dbReference type="ARBA" id="ARBA00022448"/>
    </source>
</evidence>
<dbReference type="EMBL" id="FAUH01000001">
    <property type="protein sequence ID" value="CUU64823.1"/>
    <property type="molecule type" value="Genomic_DNA"/>
</dbReference>
<dbReference type="Pfam" id="PF00664">
    <property type="entry name" value="ABC_membrane"/>
    <property type="match status" value="1"/>
</dbReference>
<feature type="transmembrane region" description="Helical" evidence="11">
    <location>
        <begin position="62"/>
        <end position="81"/>
    </location>
</feature>
<evidence type="ECO:0000259" key="12">
    <source>
        <dbReference type="PROSITE" id="PS50893"/>
    </source>
</evidence>
<comment type="subcellular location">
    <subcellularLocation>
        <location evidence="1">Cell inner membrane</location>
        <topology evidence="1">Multi-pass membrane protein</topology>
    </subcellularLocation>
</comment>
<evidence type="ECO:0000256" key="4">
    <source>
        <dbReference type="ARBA" id="ARBA00022519"/>
    </source>
</evidence>
<dbReference type="PANTHER" id="PTHR43394">
    <property type="entry name" value="ATP-DEPENDENT PERMEASE MDL1, MITOCHONDRIAL"/>
    <property type="match status" value="1"/>
</dbReference>
<dbReference type="SUPFAM" id="SSF90123">
    <property type="entry name" value="ABC transporter transmembrane region"/>
    <property type="match status" value="1"/>
</dbReference>
<evidence type="ECO:0000256" key="8">
    <source>
        <dbReference type="ARBA" id="ARBA00022989"/>
    </source>
</evidence>
<comment type="similarity">
    <text evidence="10">Belongs to the ABC transporter superfamily. Siderophore-Fe(3+) uptake transporter (SIUT) (TC 3.A.1.21) family.</text>
</comment>
<keyword evidence="8 11" id="KW-1133">Transmembrane helix</keyword>
<evidence type="ECO:0000256" key="3">
    <source>
        <dbReference type="ARBA" id="ARBA00022475"/>
    </source>
</evidence>
<evidence type="ECO:0000256" key="10">
    <source>
        <dbReference type="ARBA" id="ARBA00023455"/>
    </source>
</evidence>
<dbReference type="OMA" id="QDIAPRV"/>
<dbReference type="AlphaFoldDB" id="A0A0X8XUI3"/>
<dbReference type="PANTHER" id="PTHR43394:SF1">
    <property type="entry name" value="ATP-BINDING CASSETTE SUB-FAMILY B MEMBER 10, MITOCHONDRIAL"/>
    <property type="match status" value="1"/>
</dbReference>
<dbReference type="Proteomes" id="UP000182498">
    <property type="component" value="Unassembled WGS sequence"/>
</dbReference>
<keyword evidence="3" id="KW-1003">Cell membrane</keyword>
<evidence type="ECO:0000256" key="11">
    <source>
        <dbReference type="SAM" id="Phobius"/>
    </source>
</evidence>
<dbReference type="Gene3D" id="3.40.50.300">
    <property type="entry name" value="P-loop containing nucleotide triphosphate hydrolases"/>
    <property type="match status" value="1"/>
</dbReference>
<organism evidence="14 15">
    <name type="scientific">Corynebacterium variabile</name>
    <dbReference type="NCBI Taxonomy" id="1727"/>
    <lineage>
        <taxon>Bacteria</taxon>
        <taxon>Bacillati</taxon>
        <taxon>Actinomycetota</taxon>
        <taxon>Actinomycetes</taxon>
        <taxon>Mycobacteriales</taxon>
        <taxon>Corynebacteriaceae</taxon>
        <taxon>Corynebacterium</taxon>
    </lineage>
</organism>
<feature type="domain" description="ABC transporter" evidence="12">
    <location>
        <begin position="338"/>
        <end position="573"/>
    </location>
</feature>
<evidence type="ECO:0000256" key="7">
    <source>
        <dbReference type="ARBA" id="ARBA00022840"/>
    </source>
</evidence>
<dbReference type="RefSeq" id="WP_014010737.1">
    <property type="nucleotide sequence ID" value="NZ_FAUH01000001.1"/>
</dbReference>
<evidence type="ECO:0000256" key="1">
    <source>
        <dbReference type="ARBA" id="ARBA00004429"/>
    </source>
</evidence>
<keyword evidence="4" id="KW-0997">Cell inner membrane</keyword>
<evidence type="ECO:0000259" key="13">
    <source>
        <dbReference type="PROSITE" id="PS50929"/>
    </source>
</evidence>
<dbReference type="InterPro" id="IPR017871">
    <property type="entry name" value="ABC_transporter-like_CS"/>
</dbReference>
<dbReference type="SMART" id="SM00382">
    <property type="entry name" value="AAA"/>
    <property type="match status" value="1"/>
</dbReference>
<sequence>MKLPLIDIVPRMRRMISHPEAMTPALLTSAVAGLVEGLALAALLPAISSLAADEAWWGLTTPGWLVVFAVLALVSVALNFVKDQRNYRVAMDFLRSIHRLVGDQVSRQPLGWFARPLAGRLSRMVSSELMTTGEIFAHMIGPLVSRIVTATVVIVAAWFWSPWLGLVLTLAVPVFLVITLCSTALARKGGRIHEPDEEELADRIVEYAQCQGALRSCGHSEDFAPLTAALDNAVASKKKSLWIETLGLLLSGAVTQGVIVALIAVTGTLAVDGTLEPVPALAFIGLALQFTSTLSAITEGAMGLETRRPLLDSIDGVLTAEPLAEPDTPARLTAPGSVELRGVTFGYTPDAPVVRDLSFEVPTGSMVALVGPSGSGKTTVEKLISRFHDVDSGEVFVGGVPVTRQTTEQLMAQLSMVFQDVYLFDDTLEANIAVGREGASTAEIRHAAELAGVTEIAARLPEGWATQVGEGGKALSGGERQRVAIARALVKQAPVVLLDEATSALDVENEAHIVASVEQLRKDATLLVVAHRLDTIAKADSIVLLTADGQIEAQGTHEELLAAEGTYTRFWNHLHHAQGWTLVDR</sequence>
<dbReference type="InterPro" id="IPR011527">
    <property type="entry name" value="ABC1_TM_dom"/>
</dbReference>
<dbReference type="GO" id="GO:0005886">
    <property type="term" value="C:plasma membrane"/>
    <property type="evidence" value="ECO:0007669"/>
    <property type="project" value="UniProtKB-SubCell"/>
</dbReference>
<dbReference type="InterPro" id="IPR003439">
    <property type="entry name" value="ABC_transporter-like_ATP-bd"/>
</dbReference>
<dbReference type="InterPro" id="IPR036640">
    <property type="entry name" value="ABC1_TM_sf"/>
</dbReference>
<keyword evidence="15" id="KW-1185">Reference proteome</keyword>
<proteinExistence type="inferred from homology"/>